<protein>
    <submittedName>
        <fullName evidence="4">Right-handed parallel beta-helix repeat-containing protein</fullName>
    </submittedName>
</protein>
<organism evidence="4 5">
    <name type="scientific">Mariniflexile soesokkakense</name>
    <dbReference type="NCBI Taxonomy" id="1343160"/>
    <lineage>
        <taxon>Bacteria</taxon>
        <taxon>Pseudomonadati</taxon>
        <taxon>Bacteroidota</taxon>
        <taxon>Flavobacteriia</taxon>
        <taxon>Flavobacteriales</taxon>
        <taxon>Flavobacteriaceae</taxon>
        <taxon>Mariniflexile</taxon>
    </lineage>
</organism>
<sequence>MTFKPMLFVLFLSISLISCNNEELFVEPTADVVVDDETNQPNDETSEKDNTPPVDASSPCEFNLNSVQPNSTVIINCSLDLGGQTINLPNNVTIVYEGGEIINGTLNFSGGNVISGDLLNSTLTIGGSKPLLKDPVFNFIPSRWGIVEGKVSDAVALSNRNILNSMFSQVKNLGVNTFRIDKMDAYFLVSKTDNFPPKYRMGDIFLPSNFNLVMTDNTHLRVQPNGFTYYNLLAVYEESNVTITGGHLHGDREEHTYIGEGGVTGHGASVLLNLEAAANVTVDGVDFQYATADGILIKAVGFSFNPDYNPSRDILIKNCVLNMSRRNNISIVNAHDVIIENCQILNAGVATSKTVGTLPKLGIDIEALRDRDANGNFIMYEIVKNVIIRNNVERGSVSGGFLVAIGDDTIIENNDMENSIGYGLSTGVKIRNNKITGTSAKHLNTAAIGAGDPNSDTCYNNEVSGNIVKGYEIGVSLYARDAKIYDNTLENLRYGIFITNNKVKNTDIYNNTIKSSVANSFGFYAQLTALDNINITGNKIDVKSNAIAFVNINLGSGENNNKVNVNNNSIMSSRAVSVENSLGISLLNNN</sequence>
<evidence type="ECO:0000313" key="4">
    <source>
        <dbReference type="EMBL" id="MEN3324131.1"/>
    </source>
</evidence>
<feature type="region of interest" description="Disordered" evidence="1">
    <location>
        <begin position="36"/>
        <end position="58"/>
    </location>
</feature>
<keyword evidence="5" id="KW-1185">Reference proteome</keyword>
<dbReference type="SUPFAM" id="SSF51126">
    <property type="entry name" value="Pectin lyase-like"/>
    <property type="match status" value="1"/>
</dbReference>
<feature type="chain" id="PRO_5046750566" evidence="2">
    <location>
        <begin position="21"/>
        <end position="590"/>
    </location>
</feature>
<evidence type="ECO:0000313" key="5">
    <source>
        <dbReference type="Proteomes" id="UP001416393"/>
    </source>
</evidence>
<dbReference type="Pfam" id="PF13229">
    <property type="entry name" value="Beta_helix"/>
    <property type="match status" value="1"/>
</dbReference>
<dbReference type="InterPro" id="IPR012334">
    <property type="entry name" value="Pectin_lyas_fold"/>
</dbReference>
<dbReference type="InterPro" id="IPR006626">
    <property type="entry name" value="PbH1"/>
</dbReference>
<dbReference type="InterPro" id="IPR039448">
    <property type="entry name" value="Beta_helix"/>
</dbReference>
<keyword evidence="2" id="KW-0732">Signal</keyword>
<dbReference type="Gene3D" id="2.160.20.10">
    <property type="entry name" value="Single-stranded right-handed beta-helix, Pectin lyase-like"/>
    <property type="match status" value="1"/>
</dbReference>
<name>A0ABV0AC41_9FLAO</name>
<dbReference type="Proteomes" id="UP001416393">
    <property type="component" value="Unassembled WGS sequence"/>
</dbReference>
<dbReference type="InterPro" id="IPR011050">
    <property type="entry name" value="Pectin_lyase_fold/virulence"/>
</dbReference>
<gene>
    <name evidence="4" type="ORF">VP395_10355</name>
</gene>
<comment type="caution">
    <text evidence="4">The sequence shown here is derived from an EMBL/GenBank/DDBJ whole genome shotgun (WGS) entry which is preliminary data.</text>
</comment>
<dbReference type="SMART" id="SM00710">
    <property type="entry name" value="PbH1"/>
    <property type="match status" value="9"/>
</dbReference>
<accession>A0ABV0AC41</accession>
<dbReference type="EMBL" id="JAZHYP010000004">
    <property type="protein sequence ID" value="MEN3324131.1"/>
    <property type="molecule type" value="Genomic_DNA"/>
</dbReference>
<dbReference type="RefSeq" id="WP_346241937.1">
    <property type="nucleotide sequence ID" value="NZ_JAZHYP010000004.1"/>
</dbReference>
<dbReference type="PROSITE" id="PS51257">
    <property type="entry name" value="PROKAR_LIPOPROTEIN"/>
    <property type="match status" value="1"/>
</dbReference>
<feature type="domain" description="Right handed beta helix" evidence="3">
    <location>
        <begin position="385"/>
        <end position="540"/>
    </location>
</feature>
<evidence type="ECO:0000259" key="3">
    <source>
        <dbReference type="Pfam" id="PF13229"/>
    </source>
</evidence>
<proteinExistence type="predicted"/>
<evidence type="ECO:0000256" key="2">
    <source>
        <dbReference type="SAM" id="SignalP"/>
    </source>
</evidence>
<feature type="signal peptide" evidence="2">
    <location>
        <begin position="1"/>
        <end position="20"/>
    </location>
</feature>
<evidence type="ECO:0000256" key="1">
    <source>
        <dbReference type="SAM" id="MobiDB-lite"/>
    </source>
</evidence>
<reference evidence="4 5" key="1">
    <citation type="submission" date="2024-01" db="EMBL/GenBank/DDBJ databases">
        <title>Mariniflexile litorale sp. nov., isolated from the shallow sediments of the Sea of Japan.</title>
        <authorList>
            <person name="Romanenko L."/>
            <person name="Bystritskaya E."/>
            <person name="Isaeva M."/>
        </authorList>
    </citation>
    <scope>NUCLEOTIDE SEQUENCE [LARGE SCALE GENOMIC DNA]</scope>
    <source>
        <strain evidence="4 5">KCTC 32427</strain>
    </source>
</reference>